<dbReference type="Proteomes" id="UP001055156">
    <property type="component" value="Unassembled WGS sequence"/>
</dbReference>
<dbReference type="InterPro" id="IPR036591">
    <property type="entry name" value="YggU-like_sf"/>
</dbReference>
<dbReference type="InterPro" id="IPR003746">
    <property type="entry name" value="DUF167"/>
</dbReference>
<evidence type="ECO:0000313" key="4">
    <source>
        <dbReference type="Proteomes" id="UP001055156"/>
    </source>
</evidence>
<dbReference type="HAMAP" id="MF_00634">
    <property type="entry name" value="UPF0235"/>
    <property type="match status" value="1"/>
</dbReference>
<comment type="caution">
    <text evidence="3">The sequence shown here is derived from an EMBL/GenBank/DDBJ whole genome shotgun (WGS) entry which is preliminary data.</text>
</comment>
<dbReference type="SUPFAM" id="SSF69786">
    <property type="entry name" value="YggU-like"/>
    <property type="match status" value="1"/>
</dbReference>
<proteinExistence type="inferred from homology"/>
<sequence length="108" mass="11244">MAEPAHPYTIEADGLRLTVRLTPRASRNGLDGVNIGADGRPVLGIRLAAPPVEGAANAALLAFLAETLDLRRAGIRFLSGETSRLKRLHLAGDGAALAARLEALLAKA</sequence>
<evidence type="ECO:0000313" key="3">
    <source>
        <dbReference type="EMBL" id="GJE26740.1"/>
    </source>
</evidence>
<protein>
    <recommendedName>
        <fullName evidence="2">UPF0235 protein LKMONMHP_1591</fullName>
    </recommendedName>
</protein>
<dbReference type="PANTHER" id="PTHR13420">
    <property type="entry name" value="UPF0235 PROTEIN C15ORF40"/>
    <property type="match status" value="1"/>
</dbReference>
<dbReference type="SMART" id="SM01152">
    <property type="entry name" value="DUF167"/>
    <property type="match status" value="1"/>
</dbReference>
<name>A0ABQ4T9C4_METOR</name>
<dbReference type="NCBIfam" id="TIGR00251">
    <property type="entry name" value="DUF167 family protein"/>
    <property type="match status" value="1"/>
</dbReference>
<reference evidence="3" key="1">
    <citation type="journal article" date="2021" name="Front. Microbiol.">
        <title>Comprehensive Comparative Genomics and Phenotyping of Methylobacterium Species.</title>
        <authorList>
            <person name="Alessa O."/>
            <person name="Ogura Y."/>
            <person name="Fujitani Y."/>
            <person name="Takami H."/>
            <person name="Hayashi T."/>
            <person name="Sahin N."/>
            <person name="Tani A."/>
        </authorList>
    </citation>
    <scope>NUCLEOTIDE SEQUENCE</scope>
    <source>
        <strain evidence="3">NBRC 15689</strain>
    </source>
</reference>
<dbReference type="Pfam" id="PF02594">
    <property type="entry name" value="DUF167"/>
    <property type="match status" value="1"/>
</dbReference>
<reference evidence="3" key="2">
    <citation type="submission" date="2021-08" db="EMBL/GenBank/DDBJ databases">
        <authorList>
            <person name="Tani A."/>
            <person name="Ola A."/>
            <person name="Ogura Y."/>
            <person name="Katsura K."/>
            <person name="Hayashi T."/>
        </authorList>
    </citation>
    <scope>NUCLEOTIDE SEQUENCE</scope>
    <source>
        <strain evidence="3">NBRC 15689</strain>
    </source>
</reference>
<dbReference type="PANTHER" id="PTHR13420:SF7">
    <property type="entry name" value="UPF0235 PROTEIN C15ORF40"/>
    <property type="match status" value="1"/>
</dbReference>
<dbReference type="RefSeq" id="WP_238310616.1">
    <property type="nucleotide sequence ID" value="NZ_BPQV01000004.1"/>
</dbReference>
<evidence type="ECO:0000256" key="1">
    <source>
        <dbReference type="ARBA" id="ARBA00010364"/>
    </source>
</evidence>
<dbReference type="EMBL" id="BPQV01000004">
    <property type="protein sequence ID" value="GJE26740.1"/>
    <property type="molecule type" value="Genomic_DNA"/>
</dbReference>
<comment type="similarity">
    <text evidence="1 2">Belongs to the UPF0235 family.</text>
</comment>
<evidence type="ECO:0000256" key="2">
    <source>
        <dbReference type="HAMAP-Rule" id="MF_00634"/>
    </source>
</evidence>
<accession>A0ABQ4T9C4</accession>
<keyword evidence="4" id="KW-1185">Reference proteome</keyword>
<dbReference type="Gene3D" id="3.30.1200.10">
    <property type="entry name" value="YggU-like"/>
    <property type="match status" value="1"/>
</dbReference>
<organism evidence="3 4">
    <name type="scientific">Methylobacterium organophilum</name>
    <dbReference type="NCBI Taxonomy" id="410"/>
    <lineage>
        <taxon>Bacteria</taxon>
        <taxon>Pseudomonadati</taxon>
        <taxon>Pseudomonadota</taxon>
        <taxon>Alphaproteobacteria</taxon>
        <taxon>Hyphomicrobiales</taxon>
        <taxon>Methylobacteriaceae</taxon>
        <taxon>Methylobacterium</taxon>
    </lineage>
</organism>
<gene>
    <name evidence="3" type="ORF">LKMONMHP_1591</name>
</gene>